<dbReference type="RefSeq" id="WP_008990842.1">
    <property type="nucleotide sequence ID" value="NZ_AMSG01000004.1"/>
</dbReference>
<dbReference type="GO" id="GO:0008360">
    <property type="term" value="P:regulation of cell shape"/>
    <property type="evidence" value="ECO:0007669"/>
    <property type="project" value="UniProtKB-KW"/>
</dbReference>
<keyword evidence="8" id="KW-1185">Reference proteome</keyword>
<evidence type="ECO:0000259" key="6">
    <source>
        <dbReference type="Pfam" id="PF04085"/>
    </source>
</evidence>
<keyword evidence="5" id="KW-0472">Membrane</keyword>
<dbReference type="GO" id="GO:0005886">
    <property type="term" value="C:plasma membrane"/>
    <property type="evidence" value="ECO:0007669"/>
    <property type="project" value="TreeGrafter"/>
</dbReference>
<protein>
    <recommendedName>
        <fullName evidence="2">Cell shape-determining protein MreC</fullName>
    </recommendedName>
    <alternativeName>
        <fullName evidence="4">Cell shape protein MreC</fullName>
    </alternativeName>
</protein>
<dbReference type="STRING" id="555500.I215_04845"/>
<dbReference type="Gene3D" id="2.40.10.350">
    <property type="entry name" value="Rod shape-determining protein MreC, domain 2"/>
    <property type="match status" value="1"/>
</dbReference>
<evidence type="ECO:0000256" key="1">
    <source>
        <dbReference type="ARBA" id="ARBA00009369"/>
    </source>
</evidence>
<dbReference type="Pfam" id="PF04085">
    <property type="entry name" value="MreC"/>
    <property type="match status" value="1"/>
</dbReference>
<keyword evidence="3" id="KW-0133">Cell shape</keyword>
<feature type="domain" description="Rod shape-determining protein MreC beta-barrel core" evidence="6">
    <location>
        <begin position="109"/>
        <end position="256"/>
    </location>
</feature>
<dbReference type="eggNOG" id="COG1792">
    <property type="taxonomic scope" value="Bacteria"/>
</dbReference>
<accession>K2Q4V1</accession>
<name>K2Q4V1_9FLAO</name>
<dbReference type="InterPro" id="IPR055342">
    <property type="entry name" value="MreC_beta-barrel_core"/>
</dbReference>
<sequence length="273" mass="30850">MQQIVNFLIRHKTFITFFVLFCFSLFLVIQSHSYHNTKFVNSANWVSGGIYNTSNNIGDYLYLKQYNQQLIQENSYLRKLLLNSGIPIKDSLKDSDSLDRKFKVRPASIIKNSYNKLNNYLLVDKGSSDSIAQDMGVITSKGIVGIIENTSSGYANIQSVLNTYSEINAAIKNTNNFGSLKWNGDDFNVVQLVDVLRSAPIKKGDTIITGGMSSIFPKGILIGTIKDFSLDVSENYYLIDVDLFNDMTTLDQVYILENLNRKEILELENSLDE</sequence>
<evidence type="ECO:0000313" key="8">
    <source>
        <dbReference type="Proteomes" id="UP000007364"/>
    </source>
</evidence>
<dbReference type="NCBIfam" id="NF010532">
    <property type="entry name" value="PRK13922.9-3"/>
    <property type="match status" value="1"/>
</dbReference>
<dbReference type="PANTHER" id="PTHR34138:SF1">
    <property type="entry name" value="CELL SHAPE-DETERMINING PROTEIN MREC"/>
    <property type="match status" value="1"/>
</dbReference>
<dbReference type="InterPro" id="IPR042177">
    <property type="entry name" value="Cell/Rod_1"/>
</dbReference>
<feature type="transmembrane region" description="Helical" evidence="5">
    <location>
        <begin position="12"/>
        <end position="29"/>
    </location>
</feature>
<keyword evidence="5" id="KW-1133">Transmembrane helix</keyword>
<dbReference type="InterPro" id="IPR007221">
    <property type="entry name" value="MreC"/>
</dbReference>
<evidence type="ECO:0000256" key="3">
    <source>
        <dbReference type="ARBA" id="ARBA00022960"/>
    </source>
</evidence>
<dbReference type="AlphaFoldDB" id="K2Q4V1"/>
<dbReference type="Gene3D" id="2.40.10.340">
    <property type="entry name" value="Rod shape-determining protein MreC, domain 1"/>
    <property type="match status" value="1"/>
</dbReference>
<evidence type="ECO:0000256" key="5">
    <source>
        <dbReference type="SAM" id="Phobius"/>
    </source>
</evidence>
<evidence type="ECO:0000256" key="2">
    <source>
        <dbReference type="ARBA" id="ARBA00013855"/>
    </source>
</evidence>
<gene>
    <name evidence="7" type="ORF">I215_04845</name>
</gene>
<keyword evidence="5" id="KW-0812">Transmembrane</keyword>
<evidence type="ECO:0000256" key="4">
    <source>
        <dbReference type="ARBA" id="ARBA00032089"/>
    </source>
</evidence>
<dbReference type="EMBL" id="AMSG01000004">
    <property type="protein sequence ID" value="EKF55851.1"/>
    <property type="molecule type" value="Genomic_DNA"/>
</dbReference>
<dbReference type="PATRIC" id="fig|555500.3.peg.1003"/>
<reference evidence="7 8" key="1">
    <citation type="journal article" date="2012" name="J. Bacteriol.">
        <title>Genome Sequence of Galbibacter marinum Type Strain ck-I2-15.</title>
        <authorList>
            <person name="Lai Q."/>
            <person name="Li C."/>
            <person name="Shao Z."/>
        </authorList>
    </citation>
    <scope>NUCLEOTIDE SEQUENCE [LARGE SCALE GENOMIC DNA]</scope>
    <source>
        <strain evidence="8">ck-I2-15</strain>
    </source>
</reference>
<dbReference type="Proteomes" id="UP000007364">
    <property type="component" value="Unassembled WGS sequence"/>
</dbReference>
<dbReference type="OrthoDB" id="9811827at2"/>
<evidence type="ECO:0000313" key="7">
    <source>
        <dbReference type="EMBL" id="EKF55851.1"/>
    </source>
</evidence>
<dbReference type="InterPro" id="IPR042175">
    <property type="entry name" value="Cell/Rod_MreC_2"/>
</dbReference>
<organism evidence="7 8">
    <name type="scientific">Galbibacter marinus</name>
    <dbReference type="NCBI Taxonomy" id="555500"/>
    <lineage>
        <taxon>Bacteria</taxon>
        <taxon>Pseudomonadati</taxon>
        <taxon>Bacteroidota</taxon>
        <taxon>Flavobacteriia</taxon>
        <taxon>Flavobacteriales</taxon>
        <taxon>Flavobacteriaceae</taxon>
        <taxon>Galbibacter</taxon>
    </lineage>
</organism>
<dbReference type="PANTHER" id="PTHR34138">
    <property type="entry name" value="CELL SHAPE-DETERMINING PROTEIN MREC"/>
    <property type="match status" value="1"/>
</dbReference>
<proteinExistence type="inferred from homology"/>
<comment type="similarity">
    <text evidence="1">Belongs to the MreC family.</text>
</comment>
<comment type="caution">
    <text evidence="7">The sequence shown here is derived from an EMBL/GenBank/DDBJ whole genome shotgun (WGS) entry which is preliminary data.</text>
</comment>